<dbReference type="PROSITE" id="PS51012">
    <property type="entry name" value="ABC_TM2"/>
    <property type="match status" value="1"/>
</dbReference>
<keyword evidence="4 6" id="KW-0472">Membrane</keyword>
<name>A0A372JDD1_9ACTN</name>
<feature type="transmembrane region" description="Helical" evidence="6">
    <location>
        <begin position="217"/>
        <end position="235"/>
    </location>
</feature>
<feature type="transmembrane region" description="Helical" evidence="6">
    <location>
        <begin position="20"/>
        <end position="40"/>
    </location>
</feature>
<organism evidence="8 9">
    <name type="scientific">Actinomadura logoneensis</name>
    <dbReference type="NCBI Taxonomy" id="2293572"/>
    <lineage>
        <taxon>Bacteria</taxon>
        <taxon>Bacillati</taxon>
        <taxon>Actinomycetota</taxon>
        <taxon>Actinomycetes</taxon>
        <taxon>Streptosporangiales</taxon>
        <taxon>Thermomonosporaceae</taxon>
        <taxon>Actinomadura</taxon>
    </lineage>
</organism>
<dbReference type="InterPro" id="IPR000412">
    <property type="entry name" value="ABC_2_transport"/>
</dbReference>
<keyword evidence="5" id="KW-0046">Antibiotic resistance</keyword>
<protein>
    <recommendedName>
        <fullName evidence="6">Transport permease protein</fullName>
    </recommendedName>
</protein>
<dbReference type="GO" id="GO:0140359">
    <property type="term" value="F:ABC-type transporter activity"/>
    <property type="evidence" value="ECO:0007669"/>
    <property type="project" value="InterPro"/>
</dbReference>
<feature type="domain" description="ABC transmembrane type-2" evidence="7">
    <location>
        <begin position="18"/>
        <end position="238"/>
    </location>
</feature>
<dbReference type="Pfam" id="PF01061">
    <property type="entry name" value="ABC2_membrane"/>
    <property type="match status" value="1"/>
</dbReference>
<gene>
    <name evidence="8" type="ORF">DZF91_29900</name>
</gene>
<comment type="caution">
    <text evidence="8">The sequence shown here is derived from an EMBL/GenBank/DDBJ whole genome shotgun (WGS) entry which is preliminary data.</text>
</comment>
<evidence type="ECO:0000313" key="9">
    <source>
        <dbReference type="Proteomes" id="UP000261811"/>
    </source>
</evidence>
<evidence type="ECO:0000256" key="2">
    <source>
        <dbReference type="ARBA" id="ARBA00022692"/>
    </source>
</evidence>
<keyword evidence="9" id="KW-1185">Reference proteome</keyword>
<evidence type="ECO:0000256" key="1">
    <source>
        <dbReference type="ARBA" id="ARBA00004141"/>
    </source>
</evidence>
<reference evidence="8 9" key="1">
    <citation type="submission" date="2018-08" db="EMBL/GenBank/DDBJ databases">
        <title>Actinomadura jelena sp. nov., a novel Actinomycete isolated from soil in Chad.</title>
        <authorList>
            <person name="Shi L."/>
        </authorList>
    </citation>
    <scope>NUCLEOTIDE SEQUENCE [LARGE SCALE GENOMIC DNA]</scope>
    <source>
        <strain evidence="8 9">NEAU-G17</strain>
    </source>
</reference>
<feature type="transmembrane region" description="Helical" evidence="6">
    <location>
        <begin position="157"/>
        <end position="177"/>
    </location>
</feature>
<evidence type="ECO:0000256" key="4">
    <source>
        <dbReference type="ARBA" id="ARBA00023136"/>
    </source>
</evidence>
<keyword evidence="3 6" id="KW-1133">Transmembrane helix</keyword>
<dbReference type="InterPro" id="IPR051784">
    <property type="entry name" value="Nod_factor_ABC_transporter"/>
</dbReference>
<accession>A0A372JDD1</accession>
<dbReference type="GO" id="GO:0043190">
    <property type="term" value="C:ATP-binding cassette (ABC) transporter complex"/>
    <property type="evidence" value="ECO:0007669"/>
    <property type="project" value="InterPro"/>
</dbReference>
<dbReference type="AlphaFoldDB" id="A0A372JDD1"/>
<dbReference type="GO" id="GO:0046677">
    <property type="term" value="P:response to antibiotic"/>
    <property type="evidence" value="ECO:0007669"/>
    <property type="project" value="UniProtKB-KW"/>
</dbReference>
<keyword evidence="6" id="KW-1003">Cell membrane</keyword>
<dbReference type="InterPro" id="IPR047817">
    <property type="entry name" value="ABC2_TM_bact-type"/>
</dbReference>
<sequence length="238" mass="24692">MIAAQTGYELRALLRNGEQLLLTLIIPVVLLTLFSATSLLDLGPGRRVDFLAPGILALAVMSTAFTGQAIGTGFERRYGVLKRLGATPLPRAGLIAAKTLTVVLVEVLQAVVIGGVALALGWHPHGDPFSAAALLLLGTAAFSGFGLLMAGTLRAEATLAAANLVYILLLAVGGVVFPLTKFPDGVRAALELLPISALADGLRQVLQHGAALPGKPLLVLAVWAVAGLVLAARLFRWE</sequence>
<dbReference type="OrthoDB" id="160207at2"/>
<comment type="similarity">
    <text evidence="6">Belongs to the ABC-2 integral membrane protein family.</text>
</comment>
<keyword evidence="6" id="KW-0813">Transport</keyword>
<feature type="transmembrane region" description="Helical" evidence="6">
    <location>
        <begin position="95"/>
        <end position="123"/>
    </location>
</feature>
<keyword evidence="2 6" id="KW-0812">Transmembrane</keyword>
<dbReference type="PIRSF" id="PIRSF006648">
    <property type="entry name" value="DrrB"/>
    <property type="match status" value="1"/>
</dbReference>
<dbReference type="InterPro" id="IPR013525">
    <property type="entry name" value="ABC2_TM"/>
</dbReference>
<dbReference type="PANTHER" id="PTHR43229:SF2">
    <property type="entry name" value="NODULATION PROTEIN J"/>
    <property type="match status" value="1"/>
</dbReference>
<evidence type="ECO:0000259" key="7">
    <source>
        <dbReference type="PROSITE" id="PS51012"/>
    </source>
</evidence>
<dbReference type="Proteomes" id="UP000261811">
    <property type="component" value="Unassembled WGS sequence"/>
</dbReference>
<feature type="transmembrane region" description="Helical" evidence="6">
    <location>
        <begin position="52"/>
        <end position="74"/>
    </location>
</feature>
<evidence type="ECO:0000256" key="6">
    <source>
        <dbReference type="RuleBase" id="RU361157"/>
    </source>
</evidence>
<evidence type="ECO:0000256" key="3">
    <source>
        <dbReference type="ARBA" id="ARBA00022989"/>
    </source>
</evidence>
<dbReference type="RefSeq" id="WP_117360444.1">
    <property type="nucleotide sequence ID" value="NZ_QURH01000886.1"/>
</dbReference>
<comment type="subcellular location">
    <subcellularLocation>
        <location evidence="6">Cell membrane</location>
        <topology evidence="6">Multi-pass membrane protein</topology>
    </subcellularLocation>
    <subcellularLocation>
        <location evidence="1">Membrane</location>
        <topology evidence="1">Multi-pass membrane protein</topology>
    </subcellularLocation>
</comment>
<evidence type="ECO:0000313" key="8">
    <source>
        <dbReference type="EMBL" id="RFU38015.1"/>
    </source>
</evidence>
<feature type="transmembrane region" description="Helical" evidence="6">
    <location>
        <begin position="129"/>
        <end position="150"/>
    </location>
</feature>
<evidence type="ECO:0000256" key="5">
    <source>
        <dbReference type="ARBA" id="ARBA00023251"/>
    </source>
</evidence>
<proteinExistence type="inferred from homology"/>
<dbReference type="PANTHER" id="PTHR43229">
    <property type="entry name" value="NODULATION PROTEIN J"/>
    <property type="match status" value="1"/>
</dbReference>
<dbReference type="EMBL" id="QURH01000886">
    <property type="protein sequence ID" value="RFU38015.1"/>
    <property type="molecule type" value="Genomic_DNA"/>
</dbReference>